<keyword evidence="6" id="KW-1185">Reference proteome</keyword>
<accession>A0ABU9G1F3</accession>
<dbReference type="HAMAP" id="MF_01632">
    <property type="entry name" value="UbiC"/>
    <property type="match status" value="1"/>
</dbReference>
<keyword evidence="3 4" id="KW-0456">Lyase</keyword>
<dbReference type="RefSeq" id="WP_341563532.1">
    <property type="nucleotide sequence ID" value="NZ_JBAKAQ010000002.1"/>
</dbReference>
<comment type="pathway">
    <text evidence="4">Cofactor biosynthesis; ubiquinone biosynthesis.</text>
</comment>
<evidence type="ECO:0000256" key="4">
    <source>
        <dbReference type="HAMAP-Rule" id="MF_01632"/>
    </source>
</evidence>
<comment type="function">
    <text evidence="4">Removes the pyruvyl group from chorismate, with concomitant aromatization of the ring, to provide 4-hydroxybenzoate (4HB) for the ubiquinone pathway.</text>
</comment>
<evidence type="ECO:0000256" key="2">
    <source>
        <dbReference type="ARBA" id="ARBA00022688"/>
    </source>
</evidence>
<proteinExistence type="inferred from homology"/>
<feature type="binding site" evidence="4">
    <location>
        <position position="81"/>
    </location>
    <ligand>
        <name>substrate</name>
    </ligand>
</feature>
<comment type="caution">
    <text evidence="4">Lacks conserved residue(s) required for the propagation of feature annotation.</text>
</comment>
<organism evidence="5 6">
    <name type="scientific">Marinomonas arenicola</name>
    <dbReference type="NCBI Taxonomy" id="569601"/>
    <lineage>
        <taxon>Bacteria</taxon>
        <taxon>Pseudomonadati</taxon>
        <taxon>Pseudomonadota</taxon>
        <taxon>Gammaproteobacteria</taxon>
        <taxon>Oceanospirillales</taxon>
        <taxon>Oceanospirillaceae</taxon>
        <taxon>Marinomonas</taxon>
    </lineage>
</organism>
<dbReference type="Pfam" id="PF04345">
    <property type="entry name" value="Chor_lyase"/>
    <property type="match status" value="1"/>
</dbReference>
<dbReference type="Gene3D" id="3.40.1410.10">
    <property type="entry name" value="Chorismate lyase-like"/>
    <property type="match status" value="1"/>
</dbReference>
<reference evidence="5 6" key="1">
    <citation type="submission" date="2024-02" db="EMBL/GenBank/DDBJ databases">
        <title>Bacteria isolated from the canopy kelp, Nereocystis luetkeana.</title>
        <authorList>
            <person name="Pfister C.A."/>
            <person name="Younker I.T."/>
            <person name="Light S.H."/>
        </authorList>
    </citation>
    <scope>NUCLEOTIDE SEQUENCE [LARGE SCALE GENOMIC DNA]</scope>
    <source>
        <strain evidence="5 6">TI.4.07</strain>
    </source>
</reference>
<dbReference type="PANTHER" id="PTHR38683">
    <property type="entry name" value="CHORISMATE PYRUVATE-LYASE"/>
    <property type="match status" value="1"/>
</dbReference>
<sequence length="185" mass="21358">MQINHTIAQQLDYRWHPIHRVNKAKIPADLWPWLSTAASLTKKLQQAGTLSVEILEDSWGKPTQRERRKLGLSPRHAARIRTVLLKFNGEAVIYGRSIIPAQSLRGHWRRVSQLKEKPLGGYLFRHRNLSRSTIEIAELPACLFPDVNKKIWARRSVFQQYGPGILVNEAFFDTILDIKPILRPL</sequence>
<feature type="binding site" evidence="4">
    <location>
        <position position="119"/>
    </location>
    <ligand>
        <name>substrate</name>
    </ligand>
</feature>
<dbReference type="InterPro" id="IPR028978">
    <property type="entry name" value="Chorismate_lyase_/UTRA_dom_sf"/>
</dbReference>
<keyword evidence="1 4" id="KW-0963">Cytoplasm</keyword>
<dbReference type="InterPro" id="IPR007440">
    <property type="entry name" value="Chorismate--pyruvate_lyase"/>
</dbReference>
<comment type="catalytic activity">
    <reaction evidence="4">
        <text>chorismate = 4-hydroxybenzoate + pyruvate</text>
        <dbReference type="Rhea" id="RHEA:16505"/>
        <dbReference type="ChEBI" id="CHEBI:15361"/>
        <dbReference type="ChEBI" id="CHEBI:17879"/>
        <dbReference type="ChEBI" id="CHEBI:29748"/>
        <dbReference type="EC" id="4.1.3.40"/>
    </reaction>
</comment>
<feature type="binding site" evidence="4">
    <location>
        <position position="169"/>
    </location>
    <ligand>
        <name>substrate</name>
    </ligand>
</feature>
<evidence type="ECO:0000256" key="1">
    <source>
        <dbReference type="ARBA" id="ARBA00022490"/>
    </source>
</evidence>
<dbReference type="Proteomes" id="UP001379949">
    <property type="component" value="Unassembled WGS sequence"/>
</dbReference>
<gene>
    <name evidence="4" type="primary">ubiC</name>
    <name evidence="5" type="ORF">V6242_03890</name>
</gene>
<keyword evidence="2 4" id="KW-0831">Ubiquinone biosynthesis</keyword>
<dbReference type="EMBL" id="JBAKAR010000002">
    <property type="protein sequence ID" value="MEL0612273.1"/>
    <property type="molecule type" value="Genomic_DNA"/>
</dbReference>
<keyword evidence="4" id="KW-0670">Pyruvate</keyword>
<dbReference type="SUPFAM" id="SSF64288">
    <property type="entry name" value="Chorismate lyase-like"/>
    <property type="match status" value="1"/>
</dbReference>
<comment type="similarity">
    <text evidence="4">Belongs to the UbiC family.</text>
</comment>
<evidence type="ECO:0000313" key="5">
    <source>
        <dbReference type="EMBL" id="MEL0612273.1"/>
    </source>
</evidence>
<comment type="caution">
    <text evidence="5">The sequence shown here is derived from an EMBL/GenBank/DDBJ whole genome shotgun (WGS) entry which is preliminary data.</text>
</comment>
<dbReference type="PANTHER" id="PTHR38683:SF1">
    <property type="entry name" value="CHORISMATE PYRUVATE-LYASE"/>
    <property type="match status" value="1"/>
</dbReference>
<comment type="subcellular location">
    <subcellularLocation>
        <location evidence="4">Cytoplasm</location>
    </subcellularLocation>
</comment>
<name>A0ABU9G1F3_9GAMM</name>
<dbReference type="GO" id="GO:0008813">
    <property type="term" value="F:chorismate lyase activity"/>
    <property type="evidence" value="ECO:0007669"/>
    <property type="project" value="UniProtKB-EC"/>
</dbReference>
<evidence type="ECO:0000256" key="3">
    <source>
        <dbReference type="ARBA" id="ARBA00023239"/>
    </source>
</evidence>
<protein>
    <recommendedName>
        <fullName evidence="4">Probable chorismate pyruvate-lyase</fullName>
        <shortName evidence="4">CL</shortName>
        <shortName evidence="4">CPL</shortName>
        <ecNumber evidence="4">4.1.3.40</ecNumber>
    </recommendedName>
</protein>
<dbReference type="EC" id="4.1.3.40" evidence="4"/>
<evidence type="ECO:0000313" key="6">
    <source>
        <dbReference type="Proteomes" id="UP001379949"/>
    </source>
</evidence>